<accession>F2F2J7</accession>
<dbReference type="AlphaFoldDB" id="F2F2J7"/>
<dbReference type="STRING" id="1002809.SSIL_1412"/>
<keyword evidence="1" id="KW-0808">Transferase</keyword>
<name>F2F2J7_SOLSS</name>
<dbReference type="KEGG" id="siv:SSIL_1412"/>
<dbReference type="Proteomes" id="UP000006691">
    <property type="component" value="Chromosome"/>
</dbReference>
<reference evidence="1 2" key="2">
    <citation type="journal article" date="2012" name="J. Biosci. Bioeng.">
        <title>Complete genome sequence and characterization of the N-acylhomoserine lactone-degrading gene of the potato leaf-associated Solibacillus silvestris.</title>
        <authorList>
            <person name="Morohoshi T."/>
            <person name="Tominaga Y."/>
            <person name="Someya N."/>
            <person name="Ikeda T."/>
        </authorList>
    </citation>
    <scope>NUCLEOTIDE SEQUENCE [LARGE SCALE GENOMIC DNA]</scope>
    <source>
        <strain evidence="1 2">StLB046</strain>
    </source>
</reference>
<dbReference type="GO" id="GO:0032259">
    <property type="term" value="P:methylation"/>
    <property type="evidence" value="ECO:0007669"/>
    <property type="project" value="UniProtKB-KW"/>
</dbReference>
<sequence length="43" mass="5419">MHQFEKDLTEHETRMWEHYKKIEAENYSLKNQLKNKNAIIKDW</sequence>
<organism evidence="1 2">
    <name type="scientific">Solibacillus silvestris (strain StLB046)</name>
    <name type="common">Bacillus silvestris</name>
    <dbReference type="NCBI Taxonomy" id="1002809"/>
    <lineage>
        <taxon>Bacteria</taxon>
        <taxon>Bacillati</taxon>
        <taxon>Bacillota</taxon>
        <taxon>Bacilli</taxon>
        <taxon>Bacillales</taxon>
        <taxon>Caryophanaceae</taxon>
        <taxon>Solibacillus</taxon>
    </lineage>
</organism>
<reference evidence="2" key="1">
    <citation type="submission" date="2011-04" db="EMBL/GenBank/DDBJ databases">
        <title>Genome sequence of Solibacillus silvestris StLB046.</title>
        <authorList>
            <person name="Morohoshi T."/>
            <person name="Someya N."/>
            <person name="Ikeda T."/>
        </authorList>
    </citation>
    <scope>NUCLEOTIDE SEQUENCE [LARGE SCALE GENOMIC DNA]</scope>
    <source>
        <strain evidence="2">StLB046</strain>
    </source>
</reference>
<gene>
    <name evidence="1" type="ordered locus">SSIL_1412</name>
</gene>
<evidence type="ECO:0000313" key="1">
    <source>
        <dbReference type="EMBL" id="BAK15835.1"/>
    </source>
</evidence>
<keyword evidence="2" id="KW-1185">Reference proteome</keyword>
<protein>
    <submittedName>
        <fullName evidence="1">SAM-dependent methyltransferase</fullName>
    </submittedName>
</protein>
<keyword evidence="1" id="KW-0489">Methyltransferase</keyword>
<dbReference type="PATRIC" id="fig|1002809.3.peg.1424"/>
<evidence type="ECO:0000313" key="2">
    <source>
        <dbReference type="Proteomes" id="UP000006691"/>
    </source>
</evidence>
<dbReference type="EMBL" id="AP012157">
    <property type="protein sequence ID" value="BAK15835.1"/>
    <property type="molecule type" value="Genomic_DNA"/>
</dbReference>
<dbReference type="HOGENOM" id="CLU_3239720_0_0_9"/>
<dbReference type="GO" id="GO:0008168">
    <property type="term" value="F:methyltransferase activity"/>
    <property type="evidence" value="ECO:0007669"/>
    <property type="project" value="UniProtKB-KW"/>
</dbReference>
<proteinExistence type="predicted"/>